<keyword evidence="1" id="KW-1133">Transmembrane helix</keyword>
<sequence length="432" mass="50166">MVTLSEDILHFIWKYRLYHHQHLCTVSGKSLTVLETGVHNRNAGADFLSARMRIGDMEWSGNVEIHVHASDWYAHKHQRDNAYNNVVLHVVYENDRSVNRADGTVLECLELKPLIPTPILHKYRELMSGMYWIPCEKLISTVSSLHLTQWLTRLLVERFERKVAAFYEVLNQQQGNWEETCYIWIARYFGSNVNAQAFDQLARSLPSRILAKHKDRPLAIEALFFGQAGFLENTAFEEEYPRRLQEEYHYLRKLHSLMPMDASVWKFMRVRPGNFPSIRIAQFAALCARAEHLFSAIVQTECTDELKALFEALPVNPYWLRHYRFDAASPLHSCQLGVQFIDMLLINVIAGILFAYGKYIGKEMYIYRAVRLLENLKAESNAIIKRFSKLGVGVKQASESQALLQMKAYYCDKKKCLDCGVGVQLIKHNERW</sequence>
<accession>A0ABV7JDW8</accession>
<organism evidence="2 3">
    <name type="scientific">Parapedobacter deserti</name>
    <dbReference type="NCBI Taxonomy" id="1912957"/>
    <lineage>
        <taxon>Bacteria</taxon>
        <taxon>Pseudomonadati</taxon>
        <taxon>Bacteroidota</taxon>
        <taxon>Sphingobacteriia</taxon>
        <taxon>Sphingobacteriales</taxon>
        <taxon>Sphingobacteriaceae</taxon>
        <taxon>Parapedobacter</taxon>
    </lineage>
</organism>
<evidence type="ECO:0000313" key="3">
    <source>
        <dbReference type="Proteomes" id="UP001595526"/>
    </source>
</evidence>
<dbReference type="RefSeq" id="WP_379018772.1">
    <property type="nucleotide sequence ID" value="NZ_JBHRTA010000004.1"/>
</dbReference>
<comment type="caution">
    <text evidence="2">The sequence shown here is derived from an EMBL/GenBank/DDBJ whole genome shotgun (WGS) entry which is preliminary data.</text>
</comment>
<gene>
    <name evidence="2" type="ORF">ACFOET_01335</name>
</gene>
<proteinExistence type="predicted"/>
<dbReference type="Proteomes" id="UP001595526">
    <property type="component" value="Unassembled WGS sequence"/>
</dbReference>
<reference evidence="3" key="1">
    <citation type="journal article" date="2019" name="Int. J. Syst. Evol. Microbiol.">
        <title>The Global Catalogue of Microorganisms (GCM) 10K type strain sequencing project: providing services to taxonomists for standard genome sequencing and annotation.</title>
        <authorList>
            <consortium name="The Broad Institute Genomics Platform"/>
            <consortium name="The Broad Institute Genome Sequencing Center for Infectious Disease"/>
            <person name="Wu L."/>
            <person name="Ma J."/>
        </authorList>
    </citation>
    <scope>NUCLEOTIDE SEQUENCE [LARGE SCALE GENOMIC DNA]</scope>
    <source>
        <strain evidence="3">KCTC 52416</strain>
    </source>
</reference>
<evidence type="ECO:0000256" key="1">
    <source>
        <dbReference type="SAM" id="Phobius"/>
    </source>
</evidence>
<keyword evidence="1" id="KW-0472">Membrane</keyword>
<dbReference type="Pfam" id="PF11013">
    <property type="entry name" value="DUF2851"/>
    <property type="match status" value="1"/>
</dbReference>
<name>A0ABV7JDW8_9SPHI</name>
<keyword evidence="3" id="KW-1185">Reference proteome</keyword>
<feature type="transmembrane region" description="Helical" evidence="1">
    <location>
        <begin position="336"/>
        <end position="356"/>
    </location>
</feature>
<dbReference type="InterPro" id="IPR021272">
    <property type="entry name" value="DUF2851"/>
</dbReference>
<protein>
    <submittedName>
        <fullName evidence="2">DUF2851 family protein</fullName>
    </submittedName>
</protein>
<dbReference type="EMBL" id="JBHRTA010000004">
    <property type="protein sequence ID" value="MFC3196246.1"/>
    <property type="molecule type" value="Genomic_DNA"/>
</dbReference>
<keyword evidence="1" id="KW-0812">Transmembrane</keyword>
<evidence type="ECO:0000313" key="2">
    <source>
        <dbReference type="EMBL" id="MFC3196246.1"/>
    </source>
</evidence>